<name>A0A6L3SXK1_9HYPH</name>
<evidence type="ECO:0000313" key="4">
    <source>
        <dbReference type="Proteomes" id="UP000474159"/>
    </source>
</evidence>
<evidence type="ECO:0000256" key="1">
    <source>
        <dbReference type="SAM" id="MobiDB-lite"/>
    </source>
</evidence>
<dbReference type="AlphaFoldDB" id="A0A6L3SXK1"/>
<feature type="signal peptide" evidence="2">
    <location>
        <begin position="1"/>
        <end position="28"/>
    </location>
</feature>
<accession>A0A6L3SXK1</accession>
<organism evidence="3 4">
    <name type="scientific">Methylobacterium soli</name>
    <dbReference type="NCBI Taxonomy" id="553447"/>
    <lineage>
        <taxon>Bacteria</taxon>
        <taxon>Pseudomonadati</taxon>
        <taxon>Pseudomonadota</taxon>
        <taxon>Alphaproteobacteria</taxon>
        <taxon>Hyphomicrobiales</taxon>
        <taxon>Methylobacteriaceae</taxon>
        <taxon>Methylobacterium</taxon>
    </lineage>
</organism>
<dbReference type="OrthoDB" id="9806572at2"/>
<feature type="compositionally biased region" description="Polar residues" evidence="1">
    <location>
        <begin position="211"/>
        <end position="222"/>
    </location>
</feature>
<comment type="caution">
    <text evidence="3">The sequence shown here is derived from an EMBL/GenBank/DDBJ whole genome shotgun (WGS) entry which is preliminary data.</text>
</comment>
<dbReference type="EMBL" id="VZZK01000015">
    <property type="protein sequence ID" value="KAB1078173.1"/>
    <property type="molecule type" value="Genomic_DNA"/>
</dbReference>
<gene>
    <name evidence="3" type="ORF">F6X53_15525</name>
</gene>
<feature type="region of interest" description="Disordered" evidence="1">
    <location>
        <begin position="203"/>
        <end position="224"/>
    </location>
</feature>
<dbReference type="RefSeq" id="WP_151001113.1">
    <property type="nucleotide sequence ID" value="NZ_VZZK01000015.1"/>
</dbReference>
<feature type="compositionally biased region" description="Basic residues" evidence="1">
    <location>
        <begin position="62"/>
        <end position="72"/>
    </location>
</feature>
<proteinExistence type="predicted"/>
<keyword evidence="4" id="KW-1185">Reference proteome</keyword>
<reference evidence="3 4" key="1">
    <citation type="submission" date="2019-09" db="EMBL/GenBank/DDBJ databases">
        <title>YIM 48816 draft genome.</title>
        <authorList>
            <person name="Jiang L."/>
        </authorList>
    </citation>
    <scope>NUCLEOTIDE SEQUENCE [LARGE SCALE GENOMIC DNA]</scope>
    <source>
        <strain evidence="3 4">YIM 48816</strain>
    </source>
</reference>
<feature type="chain" id="PRO_5026714799" evidence="2">
    <location>
        <begin position="29"/>
        <end position="242"/>
    </location>
</feature>
<evidence type="ECO:0000313" key="3">
    <source>
        <dbReference type="EMBL" id="KAB1078173.1"/>
    </source>
</evidence>
<dbReference type="Proteomes" id="UP000474159">
    <property type="component" value="Unassembled WGS sequence"/>
</dbReference>
<keyword evidence="2" id="KW-0732">Signal</keyword>
<feature type="region of interest" description="Disordered" evidence="1">
    <location>
        <begin position="55"/>
        <end position="83"/>
    </location>
</feature>
<evidence type="ECO:0000256" key="2">
    <source>
        <dbReference type="SAM" id="SignalP"/>
    </source>
</evidence>
<protein>
    <submittedName>
        <fullName evidence="3">Invasion associated locus b family protein</fullName>
    </submittedName>
</protein>
<sequence length="242" mass="25273">MSHTKSDLPTVRALRLAALLLAALPAPAPVLTGLAAGAGAAGLALSPVPALAQEAVEEPPQGRRRGRGRAKASPKAAVTPPGMQQATPVAIFGDWNVFASGQGRTRLCYAIAQPTTRSPNSLKRDTAYLFVTVRKGENVQNEVAVMLGFPSRPAASQTKPGAGPASTDPTLTIGSTRYGLVVKDGNAWLQNPAEEGRVVAEMSGRNPKLSVKTTSMRGSPTSDEYALAGFGEAMKRTREECK</sequence>